<evidence type="ECO:0000313" key="3">
    <source>
        <dbReference type="Proteomes" id="UP000029998"/>
    </source>
</evidence>
<keyword evidence="1" id="KW-1133">Transmembrane helix</keyword>
<keyword evidence="1" id="KW-0472">Membrane</keyword>
<keyword evidence="1" id="KW-0812">Transmembrane</keyword>
<dbReference type="RefSeq" id="WP_036139590.1">
    <property type="nucleotide sequence ID" value="NZ_AVPU01000033.1"/>
</dbReference>
<dbReference type="AlphaFoldDB" id="A0A0A0ES57"/>
<feature type="transmembrane region" description="Helical" evidence="1">
    <location>
        <begin position="140"/>
        <end position="157"/>
    </location>
</feature>
<dbReference type="eggNOG" id="ENOG502Z9PC">
    <property type="taxonomic scope" value="Bacteria"/>
</dbReference>
<dbReference type="Proteomes" id="UP000029998">
    <property type="component" value="Unassembled WGS sequence"/>
</dbReference>
<reference evidence="2 3" key="1">
    <citation type="submission" date="2013-08" db="EMBL/GenBank/DDBJ databases">
        <title>Genome sequencing of Lysobacter.</title>
        <authorList>
            <person name="Zhang S."/>
            <person name="Wang G."/>
        </authorList>
    </citation>
    <scope>NUCLEOTIDE SEQUENCE [LARGE SCALE GENOMIC DNA]</scope>
    <source>
        <strain evidence="2 3">GH1-9</strain>
    </source>
</reference>
<dbReference type="EMBL" id="AVPU01000033">
    <property type="protein sequence ID" value="KGM53319.1"/>
    <property type="molecule type" value="Genomic_DNA"/>
</dbReference>
<evidence type="ECO:0008006" key="4">
    <source>
        <dbReference type="Google" id="ProtNLM"/>
    </source>
</evidence>
<name>A0A0A0ES57_9GAMM</name>
<feature type="transmembrane region" description="Helical" evidence="1">
    <location>
        <begin position="117"/>
        <end position="134"/>
    </location>
</feature>
<gene>
    <name evidence="2" type="ORF">N800_07975</name>
</gene>
<protein>
    <recommendedName>
        <fullName evidence="4">Transmembrane protein</fullName>
    </recommendedName>
</protein>
<accession>A0A0A0ES57</accession>
<dbReference type="STRING" id="1385517.N800_07975"/>
<sequence>MIVPQYWAEARLQHRARGKSVTVRRFGWSDDSLQAAQAHADARVREAMDRILAGEPLIRREHRMAYNGAEGLPIREEIVERHGESVITRNGYGALCLNSPDVLFADIDFSDAPPATLVKGALLVLVATAVALGIWRQSFAAGLVATIAALIFGYSLAKAVHRARVGLAGGHEARTRRGIAEFIARNPTWGVRTYRTPAGMRLLATHAAFSPADPRVGECFDALGVDAIYARMCRLQHCFRARLTPKPWRVGMGRHIKPRYAVWDASHAELNERRKWIDDYLYAARGHAACRFVEAVGNPTIHPQVAPVVELHDALCRANERLPLA</sequence>
<proteinExistence type="predicted"/>
<dbReference type="OrthoDB" id="877274at2"/>
<evidence type="ECO:0000313" key="2">
    <source>
        <dbReference type="EMBL" id="KGM53319.1"/>
    </source>
</evidence>
<evidence type="ECO:0000256" key="1">
    <source>
        <dbReference type="SAM" id="Phobius"/>
    </source>
</evidence>
<comment type="caution">
    <text evidence="2">The sequence shown here is derived from an EMBL/GenBank/DDBJ whole genome shotgun (WGS) entry which is preliminary data.</text>
</comment>
<organism evidence="2 3">
    <name type="scientific">Lysobacter daejeonensis GH1-9</name>
    <dbReference type="NCBI Taxonomy" id="1385517"/>
    <lineage>
        <taxon>Bacteria</taxon>
        <taxon>Pseudomonadati</taxon>
        <taxon>Pseudomonadota</taxon>
        <taxon>Gammaproteobacteria</taxon>
        <taxon>Lysobacterales</taxon>
        <taxon>Lysobacteraceae</taxon>
        <taxon>Aerolutibacter</taxon>
    </lineage>
</organism>
<keyword evidence="3" id="KW-1185">Reference proteome</keyword>